<dbReference type="InterPro" id="IPR012990">
    <property type="entry name" value="Beta-sandwich_Sec23_24"/>
</dbReference>
<gene>
    <name evidence="18" type="primary">SEC24</name>
    <name evidence="18" type="ORF">FIM1_4937</name>
</gene>
<accession>A0ABX6F2Z8</accession>
<keyword evidence="19" id="KW-1185">Reference proteome</keyword>
<dbReference type="InterPro" id="IPR050550">
    <property type="entry name" value="SEC23_SEC24_subfamily"/>
</dbReference>
<dbReference type="Gene3D" id="3.40.20.10">
    <property type="entry name" value="Severin"/>
    <property type="match status" value="1"/>
</dbReference>
<evidence type="ECO:0000259" key="14">
    <source>
        <dbReference type="Pfam" id="PF04810"/>
    </source>
</evidence>
<keyword evidence="8" id="KW-0931">ER-Golgi transport</keyword>
<keyword evidence="11" id="KW-0472">Membrane</keyword>
<evidence type="ECO:0000259" key="16">
    <source>
        <dbReference type="Pfam" id="PF04815"/>
    </source>
</evidence>
<dbReference type="InterPro" id="IPR006900">
    <property type="entry name" value="Sec23/24_helical_dom"/>
</dbReference>
<dbReference type="SUPFAM" id="SSF82754">
    <property type="entry name" value="C-terminal, gelsolin-like domain of Sec23/24"/>
    <property type="match status" value="1"/>
</dbReference>
<feature type="domain" description="Sec23/Sec24 helical" evidence="16">
    <location>
        <begin position="643"/>
        <end position="745"/>
    </location>
</feature>
<keyword evidence="5" id="KW-0813">Transport</keyword>
<dbReference type="InterPro" id="IPR006895">
    <property type="entry name" value="Znf_Sec23_Sec24"/>
</dbReference>
<evidence type="ECO:0000256" key="4">
    <source>
        <dbReference type="ARBA" id="ARBA00008334"/>
    </source>
</evidence>
<evidence type="ECO:0000256" key="12">
    <source>
        <dbReference type="SAM" id="MobiDB-lite"/>
    </source>
</evidence>
<keyword evidence="10" id="KW-0333">Golgi apparatus</keyword>
<sequence length="917" mass="101975">MSHHKKRVYPQAQYQLAEGLAQPMAGAGAPTQPVAPGQQPFLTPAQQHLHQQIDQATAGLGNMQLHNVPVVDPNSFQQAGAPMGQAYPQAYQQPVQPMQQQQQLPMQPQQPMQQQTYQQQQYQQPGVGVGAGMGVSVGKPMNQLYPVDLFQELPPPITDLSLPPPPLMVPPEKMIVPNETVNHCSEHLRCTMNAIPKNGSLLKKSKLPLAMVIRPYTKLIDADAPTPTTPDGVVVRCRRCRAYLNPFVQIIENGLRYRCAFCNLANTFPQQIDMNGNRYERPEFNSSIVDFVAPKEYAVRPPPPSTYAFVLDVSQAAIKNGLLATTARTLLESLDTIPNHDERTRISIICVDQSLHFFRIPLDEEGDNIKMYDVADLDEPFLPSPSGLLVPLIEARNNIEKLLTSLPEIFQQSIQPKFALAPALKSALNLIRAQGGKIIVVGATLPNVGEGTLHKRNEKAVANTSKEASTLLNTGDAFYKSFPIECNKFQVAVDVFMASDDYVDIASVSNLGRFTGGQTHFYPGFSALNLIDVTKFSKEFSKHVSMDLSFETVMRARASSGLKMTGFYGHFFNRSSDLCALPAIPRDQSYVFELGIDEQLTKEYVYLQVALLLTSNVAQRRIRVITLAIPTTDKLTDVYASADQLAITAYYAQKGVERAPSSGFEDTREFLNKSVQEVLATYKKEVLTSNTGGAAPLMLCANLRMWPLLMHSLTKHMAFRSGIVPADHRAHALNNLETLPLPYLIQNIYPTVYSLHDMPDEAGLPHEETGEIVLPQPINSTSSLLERYGLYLIDTGLDMFLWIGGDAVPELVTDVFGTPDIMEIPIGKNELPVLDATEFNLRVRNVISKIREHDDVIFYKTLHIVRGASPSEPMNHVSAREVASLRLWTASQLVEDKVQNSWNYREFLQNMKTRISK</sequence>
<dbReference type="PANTHER" id="PTHR13803:SF39">
    <property type="entry name" value="SECRETORY 24AB, ISOFORM A"/>
    <property type="match status" value="1"/>
</dbReference>
<dbReference type="SUPFAM" id="SSF81811">
    <property type="entry name" value="Helical domain of Sec23/24"/>
    <property type="match status" value="1"/>
</dbReference>
<evidence type="ECO:0000259" key="15">
    <source>
        <dbReference type="Pfam" id="PF04811"/>
    </source>
</evidence>
<evidence type="ECO:0000256" key="6">
    <source>
        <dbReference type="ARBA" id="ARBA00022490"/>
    </source>
</evidence>
<evidence type="ECO:0000313" key="19">
    <source>
        <dbReference type="Proteomes" id="UP000422736"/>
    </source>
</evidence>
<dbReference type="Pfam" id="PF04810">
    <property type="entry name" value="zf-Sec23_Sec24"/>
    <property type="match status" value="1"/>
</dbReference>
<evidence type="ECO:0000259" key="13">
    <source>
        <dbReference type="Pfam" id="PF00626"/>
    </source>
</evidence>
<dbReference type="EMBL" id="CP015060">
    <property type="protein sequence ID" value="QGN17728.1"/>
    <property type="molecule type" value="Genomic_DNA"/>
</dbReference>
<dbReference type="Pfam" id="PF04811">
    <property type="entry name" value="Sec23_trunk"/>
    <property type="match status" value="1"/>
</dbReference>
<dbReference type="InterPro" id="IPR029006">
    <property type="entry name" value="ADF-H/Gelsolin-like_dom_sf"/>
</dbReference>
<evidence type="ECO:0000256" key="1">
    <source>
        <dbReference type="ARBA" id="ARBA00004394"/>
    </source>
</evidence>
<evidence type="ECO:0000256" key="9">
    <source>
        <dbReference type="ARBA" id="ARBA00022927"/>
    </source>
</evidence>
<dbReference type="InterPro" id="IPR036174">
    <property type="entry name" value="Znf_Sec23_Sec24_sf"/>
</dbReference>
<comment type="similarity">
    <text evidence="4">Belongs to the SEC23/SEC24 family. SEC24 subfamily.</text>
</comment>
<evidence type="ECO:0000256" key="10">
    <source>
        <dbReference type="ARBA" id="ARBA00023034"/>
    </source>
</evidence>
<reference evidence="18 19" key="2">
    <citation type="submission" date="2019-11" db="EMBL/GenBank/DDBJ databases">
        <authorList>
            <person name="Lu H."/>
        </authorList>
    </citation>
    <scope>NUCLEOTIDE SEQUENCE [LARGE SCALE GENOMIC DNA]</scope>
    <source>
        <strain evidence="18 19">FIM1</strain>
    </source>
</reference>
<dbReference type="InterPro" id="IPR036175">
    <property type="entry name" value="Sec23/24_helical_dom_sf"/>
</dbReference>
<feature type="domain" description="Sec23/Sec24 beta-sandwich" evidence="17">
    <location>
        <begin position="550"/>
        <end position="632"/>
    </location>
</feature>
<dbReference type="Pfam" id="PF08033">
    <property type="entry name" value="Sec23_BS"/>
    <property type="match status" value="1"/>
</dbReference>
<feature type="domain" description="Sec23/Sec24 trunk" evidence="15">
    <location>
        <begin position="302"/>
        <end position="544"/>
    </location>
</feature>
<dbReference type="InterPro" id="IPR041742">
    <property type="entry name" value="Sec24-like_trunk_dom"/>
</dbReference>
<reference evidence="18 19" key="1">
    <citation type="submission" date="2016-03" db="EMBL/GenBank/DDBJ databases">
        <title>How can Kluyveromyces marxianus grow so fast - potential evolutionary course in Saccharomyces Complex revealed by comparative genomics.</title>
        <authorList>
            <person name="Mo W."/>
            <person name="Lu W."/>
            <person name="Yang X."/>
            <person name="Qi J."/>
            <person name="Lv H."/>
        </authorList>
    </citation>
    <scope>NUCLEOTIDE SEQUENCE [LARGE SCALE GENOMIC DNA]</scope>
    <source>
        <strain evidence="18 19">FIM1</strain>
    </source>
</reference>
<dbReference type="Gene3D" id="2.60.40.1670">
    <property type="entry name" value="beta-sandwich domain of Sec23/24"/>
    <property type="match status" value="1"/>
</dbReference>
<dbReference type="Pfam" id="PF04815">
    <property type="entry name" value="Sec23_helical"/>
    <property type="match status" value="1"/>
</dbReference>
<proteinExistence type="inferred from homology"/>
<dbReference type="PANTHER" id="PTHR13803">
    <property type="entry name" value="SEC24-RELATED PROTEIN"/>
    <property type="match status" value="1"/>
</dbReference>
<evidence type="ECO:0000256" key="8">
    <source>
        <dbReference type="ARBA" id="ARBA00022892"/>
    </source>
</evidence>
<dbReference type="InterPro" id="IPR036180">
    <property type="entry name" value="Gelsolin-like_dom_sf"/>
</dbReference>
<evidence type="ECO:0000256" key="2">
    <source>
        <dbReference type="ARBA" id="ARBA00004496"/>
    </source>
</evidence>
<dbReference type="CDD" id="cd01479">
    <property type="entry name" value="Sec24-like"/>
    <property type="match status" value="1"/>
</dbReference>
<dbReference type="SUPFAM" id="SSF81995">
    <property type="entry name" value="beta-sandwich domain of Sec23/24"/>
    <property type="match status" value="1"/>
</dbReference>
<organism evidence="18 19">
    <name type="scientific">Kluyveromyces marxianus</name>
    <name type="common">Yeast</name>
    <name type="synonym">Candida kefyr</name>
    <dbReference type="NCBI Taxonomy" id="4911"/>
    <lineage>
        <taxon>Eukaryota</taxon>
        <taxon>Fungi</taxon>
        <taxon>Dikarya</taxon>
        <taxon>Ascomycota</taxon>
        <taxon>Saccharomycotina</taxon>
        <taxon>Saccharomycetes</taxon>
        <taxon>Saccharomycetales</taxon>
        <taxon>Saccharomycetaceae</taxon>
        <taxon>Kluyveromyces</taxon>
    </lineage>
</organism>
<evidence type="ECO:0000259" key="17">
    <source>
        <dbReference type="Pfam" id="PF08033"/>
    </source>
</evidence>
<name>A0ABX6F2Z8_KLUMA</name>
<protein>
    <submittedName>
        <fullName evidence="18">Protein transport protein SEC24</fullName>
    </submittedName>
</protein>
<dbReference type="InterPro" id="IPR007123">
    <property type="entry name" value="Gelsolin-like_dom"/>
</dbReference>
<keyword evidence="6" id="KW-0963">Cytoplasm</keyword>
<dbReference type="Pfam" id="PF00626">
    <property type="entry name" value="Gelsolin"/>
    <property type="match status" value="1"/>
</dbReference>
<feature type="domain" description="Zinc finger Sec23/Sec24-type" evidence="14">
    <location>
        <begin position="235"/>
        <end position="271"/>
    </location>
</feature>
<feature type="region of interest" description="Disordered" evidence="12">
    <location>
        <begin position="93"/>
        <end position="114"/>
    </location>
</feature>
<feature type="domain" description="Gelsolin-like" evidence="13">
    <location>
        <begin position="772"/>
        <end position="843"/>
    </location>
</feature>
<evidence type="ECO:0000256" key="11">
    <source>
        <dbReference type="ARBA" id="ARBA00023136"/>
    </source>
</evidence>
<dbReference type="Proteomes" id="UP000422736">
    <property type="component" value="Chromosome 8"/>
</dbReference>
<keyword evidence="9" id="KW-0653">Protein transport</keyword>
<dbReference type="InterPro" id="IPR036465">
    <property type="entry name" value="vWFA_dom_sf"/>
</dbReference>
<evidence type="ECO:0000256" key="5">
    <source>
        <dbReference type="ARBA" id="ARBA00022448"/>
    </source>
</evidence>
<evidence type="ECO:0000256" key="3">
    <source>
        <dbReference type="ARBA" id="ARBA00004586"/>
    </source>
</evidence>
<dbReference type="SUPFAM" id="SSF53300">
    <property type="entry name" value="vWA-like"/>
    <property type="match status" value="1"/>
</dbReference>
<comment type="subcellular location">
    <subcellularLocation>
        <location evidence="2">Cytoplasm</location>
    </subcellularLocation>
    <subcellularLocation>
        <location evidence="3">Endoplasmic reticulum membrane</location>
    </subcellularLocation>
    <subcellularLocation>
        <location evidence="1">Golgi apparatus membrane</location>
    </subcellularLocation>
</comment>
<keyword evidence="7" id="KW-0256">Endoplasmic reticulum</keyword>
<dbReference type="Gene3D" id="2.30.30.380">
    <property type="entry name" value="Zn-finger domain of Sec23/24"/>
    <property type="match status" value="1"/>
</dbReference>
<evidence type="ECO:0000313" key="18">
    <source>
        <dbReference type="EMBL" id="QGN17728.1"/>
    </source>
</evidence>
<evidence type="ECO:0000256" key="7">
    <source>
        <dbReference type="ARBA" id="ARBA00022824"/>
    </source>
</evidence>
<dbReference type="SUPFAM" id="SSF82919">
    <property type="entry name" value="Zn-finger domain of Sec23/24"/>
    <property type="match status" value="1"/>
</dbReference>
<dbReference type="InterPro" id="IPR006896">
    <property type="entry name" value="Sec23/24_trunk_dom"/>
</dbReference>
<dbReference type="Gene3D" id="1.20.120.730">
    <property type="entry name" value="Sec23/Sec24 helical domain"/>
    <property type="match status" value="1"/>
</dbReference>
<dbReference type="Gene3D" id="3.40.50.410">
    <property type="entry name" value="von Willebrand factor, type A domain"/>
    <property type="match status" value="1"/>
</dbReference>